<keyword evidence="2" id="KW-1185">Reference proteome</keyword>
<protein>
    <submittedName>
        <fullName evidence="1">Uncharacterized protein</fullName>
    </submittedName>
</protein>
<proteinExistence type="predicted"/>
<evidence type="ECO:0000313" key="2">
    <source>
        <dbReference type="Proteomes" id="UP000324222"/>
    </source>
</evidence>
<gene>
    <name evidence="1" type="ORF">E2C01_092478</name>
</gene>
<organism evidence="1 2">
    <name type="scientific">Portunus trituberculatus</name>
    <name type="common">Swimming crab</name>
    <name type="synonym">Neptunus trituberculatus</name>
    <dbReference type="NCBI Taxonomy" id="210409"/>
    <lineage>
        <taxon>Eukaryota</taxon>
        <taxon>Metazoa</taxon>
        <taxon>Ecdysozoa</taxon>
        <taxon>Arthropoda</taxon>
        <taxon>Crustacea</taxon>
        <taxon>Multicrustacea</taxon>
        <taxon>Malacostraca</taxon>
        <taxon>Eumalacostraca</taxon>
        <taxon>Eucarida</taxon>
        <taxon>Decapoda</taxon>
        <taxon>Pleocyemata</taxon>
        <taxon>Brachyura</taxon>
        <taxon>Eubrachyura</taxon>
        <taxon>Portunoidea</taxon>
        <taxon>Portunidae</taxon>
        <taxon>Portuninae</taxon>
        <taxon>Portunus</taxon>
    </lineage>
</organism>
<sequence length="69" mass="7459">MSVAGKSSQRLAKCGKCQELLRHLACTPHATSRRGGRQGGSWRSPAKHKMAAGSRLCYPDCAITNLTLF</sequence>
<evidence type="ECO:0000313" key="1">
    <source>
        <dbReference type="EMBL" id="MPC97179.1"/>
    </source>
</evidence>
<name>A0A5B7JQN7_PORTR</name>
<dbReference type="AlphaFoldDB" id="A0A5B7JQN7"/>
<dbReference type="Proteomes" id="UP000324222">
    <property type="component" value="Unassembled WGS sequence"/>
</dbReference>
<comment type="caution">
    <text evidence="1">The sequence shown here is derived from an EMBL/GenBank/DDBJ whole genome shotgun (WGS) entry which is preliminary data.</text>
</comment>
<reference evidence="1 2" key="1">
    <citation type="submission" date="2019-05" db="EMBL/GenBank/DDBJ databases">
        <title>Another draft genome of Portunus trituberculatus and its Hox gene families provides insights of decapod evolution.</title>
        <authorList>
            <person name="Jeong J.-H."/>
            <person name="Song I."/>
            <person name="Kim S."/>
            <person name="Choi T."/>
            <person name="Kim D."/>
            <person name="Ryu S."/>
            <person name="Kim W."/>
        </authorList>
    </citation>
    <scope>NUCLEOTIDE SEQUENCE [LARGE SCALE GENOMIC DNA]</scope>
    <source>
        <tissue evidence="1">Muscle</tissue>
    </source>
</reference>
<dbReference type="EMBL" id="VSRR010108901">
    <property type="protein sequence ID" value="MPC97179.1"/>
    <property type="molecule type" value="Genomic_DNA"/>
</dbReference>
<accession>A0A5B7JQN7</accession>